<dbReference type="PROSITE" id="PS00188">
    <property type="entry name" value="BIOTIN"/>
    <property type="match status" value="1"/>
</dbReference>
<dbReference type="Pfam" id="PF02436">
    <property type="entry name" value="PYC_OADA"/>
    <property type="match status" value="1"/>
</dbReference>
<dbReference type="SUPFAM" id="SSF51569">
    <property type="entry name" value="Aldolase"/>
    <property type="match status" value="1"/>
</dbReference>
<organism evidence="1 2">
    <name type="scientific">Campylobacter ornithocola</name>
    <dbReference type="NCBI Taxonomy" id="1848766"/>
    <lineage>
        <taxon>Bacteria</taxon>
        <taxon>Pseudomonadati</taxon>
        <taxon>Campylobacterota</taxon>
        <taxon>Epsilonproteobacteria</taxon>
        <taxon>Campylobacterales</taxon>
        <taxon>Campylobacteraceae</taxon>
        <taxon>Campylobacter</taxon>
    </lineage>
</organism>
<proteinExistence type="predicted"/>
<comment type="caution">
    <text evidence="1">The sequence shown here is derived from an EMBL/GenBank/DDBJ whole genome shotgun (WGS) entry which is preliminary data.</text>
</comment>
<dbReference type="AlphaFoldDB" id="A0A6M8MWL8"/>
<dbReference type="GO" id="GO:0006094">
    <property type="term" value="P:gluconeogenesis"/>
    <property type="evidence" value="ECO:0007669"/>
    <property type="project" value="TreeGrafter"/>
</dbReference>
<dbReference type="PANTHER" id="PTHR43778">
    <property type="entry name" value="PYRUVATE CARBOXYLASE"/>
    <property type="match status" value="1"/>
</dbReference>
<protein>
    <submittedName>
        <fullName evidence="1">Biotin attachment protein</fullName>
    </submittedName>
</protein>
<keyword evidence="2" id="KW-1185">Reference proteome</keyword>
<dbReference type="GO" id="GO:0004736">
    <property type="term" value="F:pyruvate carboxylase activity"/>
    <property type="evidence" value="ECO:0007669"/>
    <property type="project" value="UniProtKB-ARBA"/>
</dbReference>
<gene>
    <name evidence="1" type="ORF">A7X81_04925</name>
</gene>
<dbReference type="PANTHER" id="PTHR43778:SF2">
    <property type="entry name" value="PYRUVATE CARBOXYLASE, MITOCHONDRIAL"/>
    <property type="match status" value="1"/>
</dbReference>
<dbReference type="InterPro" id="IPR013785">
    <property type="entry name" value="Aldolase_TIM"/>
</dbReference>
<dbReference type="InterPro" id="IPR003379">
    <property type="entry name" value="Carboxylase_cons_dom"/>
</dbReference>
<dbReference type="PROSITE" id="PS50991">
    <property type="entry name" value="PYR_CT"/>
    <property type="match status" value="1"/>
</dbReference>
<dbReference type="CDD" id="cd06850">
    <property type="entry name" value="biotinyl_domain"/>
    <property type="match status" value="1"/>
</dbReference>
<dbReference type="Pfam" id="PF00682">
    <property type="entry name" value="HMGL-like"/>
    <property type="match status" value="1"/>
</dbReference>
<dbReference type="RefSeq" id="WP_066008476.1">
    <property type="nucleotide sequence ID" value="NZ_CP053848.1"/>
</dbReference>
<dbReference type="SUPFAM" id="SSF51230">
    <property type="entry name" value="Single hybrid motif"/>
    <property type="match status" value="1"/>
</dbReference>
<dbReference type="GO" id="GO:0005737">
    <property type="term" value="C:cytoplasm"/>
    <property type="evidence" value="ECO:0007669"/>
    <property type="project" value="TreeGrafter"/>
</dbReference>
<dbReference type="PROSITE" id="PS50968">
    <property type="entry name" value="BIOTINYL_LIPOYL"/>
    <property type="match status" value="1"/>
</dbReference>
<evidence type="ECO:0000313" key="1">
    <source>
        <dbReference type="EMBL" id="OCX42426.1"/>
    </source>
</evidence>
<dbReference type="Pfam" id="PF00364">
    <property type="entry name" value="Biotin_lipoyl"/>
    <property type="match status" value="1"/>
</dbReference>
<dbReference type="Proteomes" id="UP000094873">
    <property type="component" value="Unassembled WGS sequence"/>
</dbReference>
<dbReference type="Gene3D" id="3.20.20.70">
    <property type="entry name" value="Aldolase class I"/>
    <property type="match status" value="1"/>
</dbReference>
<sequence length="592" mass="65044">MAKKLIDVMDTTFRDGFQSIYGARVLMNDFFPALEAAKEADIRHFEFGGGARFQSLFFYLNENAFEMMDKFRAIVGKDANLQTLSRGVNTVALDTGSKEIIDLHAKMFAKHGTTTIRNFDALNDVNNLKFSGECIVKHGLKHEITITLMDLPPKCKGAHDIPFYERILKEILQAQIPFDSICFKDASGTSNPNKIYEVIKMARKNLPENTHIRLHTHETAGVSIACYLAALEAGVDGIDLAAAPVSGGTSQPDILTMLHALKGSNFDLDLDEEKVLKYEDVLKDCLKDYFLPPEAMAVNPLIPFSPMPGGALTANTQMMRDNNILDKFPQVIKAMQEVVEKGGYGTSVTPVSQFYFQQAFNNVMFGPWKKVADGYGKMVLGYFGKTPVAPDPEVVKLASEQLKLKPTTKLATDIADADESKSIAYIKNLLEKENLEISEENIFIVAACKEKGIAFLKGEAKVNVRKNSKLKSSLINENQFTVSVNGNKYHVEVSAGFDRDVNVKSAVKVSSNSIETKKVQVGDNAIVASMNANVFKILVKENDSVKAGQVVAVLEAMKMEIEVSASKDGEIAELLVGTGESVSEGQALMTYK</sequence>
<dbReference type="InterPro" id="IPR000891">
    <property type="entry name" value="PYR_CT"/>
</dbReference>
<dbReference type="InterPro" id="IPR055268">
    <property type="entry name" value="PCB-like"/>
</dbReference>
<dbReference type="InterPro" id="IPR011053">
    <property type="entry name" value="Single_hybrid_motif"/>
</dbReference>
<dbReference type="Gene3D" id="2.40.50.100">
    <property type="match status" value="1"/>
</dbReference>
<name>A0A6M8MWL8_9BACT</name>
<dbReference type="EMBL" id="LXSU01000129">
    <property type="protein sequence ID" value="OCX42426.1"/>
    <property type="molecule type" value="Genomic_DNA"/>
</dbReference>
<dbReference type="CDD" id="cd07937">
    <property type="entry name" value="DRE_TIM_PC_TC_5S"/>
    <property type="match status" value="1"/>
</dbReference>
<reference evidence="1 2" key="1">
    <citation type="submission" date="2016-05" db="EMBL/GenBank/DDBJ databases">
        <authorList>
            <person name="Caceres A."/>
            <person name="Munoz I."/>
            <person name="Iraola G."/>
            <person name="Diaz-Viraque F."/>
            <person name="Greif G."/>
            <person name="Collado L."/>
        </authorList>
    </citation>
    <scope>NUCLEOTIDE SEQUENCE [LARGE SCALE GENOMIC DNA]</scope>
    <source>
        <strain evidence="1 2">WBE38</strain>
    </source>
</reference>
<evidence type="ECO:0000313" key="2">
    <source>
        <dbReference type="Proteomes" id="UP000094873"/>
    </source>
</evidence>
<dbReference type="InterPro" id="IPR000089">
    <property type="entry name" value="Biotin_lipoyl"/>
</dbReference>
<dbReference type="InterPro" id="IPR001882">
    <property type="entry name" value="Biotin_BS"/>
</dbReference>
<dbReference type="SUPFAM" id="SSF89000">
    <property type="entry name" value="post-HMGL domain-like"/>
    <property type="match status" value="1"/>
</dbReference>
<dbReference type="OrthoDB" id="9769961at2"/>
<accession>A0A6M8MWL8</accession>